<dbReference type="GO" id="GO:0008684">
    <property type="term" value="F:2-oxopent-4-enoate hydratase activity"/>
    <property type="evidence" value="ECO:0007669"/>
    <property type="project" value="TreeGrafter"/>
</dbReference>
<dbReference type="Pfam" id="PF01557">
    <property type="entry name" value="FAA_hydrolase"/>
    <property type="match status" value="1"/>
</dbReference>
<dbReference type="InterPro" id="IPR011234">
    <property type="entry name" value="Fumarylacetoacetase-like_C"/>
</dbReference>
<feature type="domain" description="Fumarylacetoacetase-like C-terminal" evidence="2">
    <location>
        <begin position="92"/>
        <end position="257"/>
    </location>
</feature>
<dbReference type="SUPFAM" id="SSF56529">
    <property type="entry name" value="FAH"/>
    <property type="match status" value="1"/>
</dbReference>
<gene>
    <name evidence="3" type="ORF">J2D77_15635</name>
</gene>
<reference evidence="3" key="1">
    <citation type="submission" date="2021-03" db="EMBL/GenBank/DDBJ databases">
        <title>The complete genome sequence of Acetobacter sp. TBRC 12339.</title>
        <authorList>
            <person name="Charoenyingcharoen P."/>
            <person name="Yukphan P."/>
        </authorList>
    </citation>
    <scope>NUCLEOTIDE SEQUENCE</scope>
    <source>
        <strain evidence="3">TBRC 12339</strain>
    </source>
</reference>
<evidence type="ECO:0000313" key="4">
    <source>
        <dbReference type="Proteomes" id="UP000664073"/>
    </source>
</evidence>
<dbReference type="GO" id="GO:0005737">
    <property type="term" value="C:cytoplasm"/>
    <property type="evidence" value="ECO:0007669"/>
    <property type="project" value="TreeGrafter"/>
</dbReference>
<name>A0A939HRP4_9PROT</name>
<dbReference type="PANTHER" id="PTHR30143:SF0">
    <property type="entry name" value="2-KETO-4-PENTENOATE HYDRATASE"/>
    <property type="match status" value="1"/>
</dbReference>
<comment type="caution">
    <text evidence="3">The sequence shown here is derived from an EMBL/GenBank/DDBJ whole genome shotgun (WGS) entry which is preliminary data.</text>
</comment>
<keyword evidence="1" id="KW-0456">Lyase</keyword>
<dbReference type="RefSeq" id="WP_207847354.1">
    <property type="nucleotide sequence ID" value="NZ_JAFVMH010000012.1"/>
</dbReference>
<dbReference type="EMBL" id="JAFVMH010000012">
    <property type="protein sequence ID" value="MBO1326581.1"/>
    <property type="molecule type" value="Genomic_DNA"/>
</dbReference>
<dbReference type="InterPro" id="IPR050772">
    <property type="entry name" value="Hydratase-Decarb/MhpD_sf"/>
</dbReference>
<evidence type="ECO:0000259" key="2">
    <source>
        <dbReference type="Pfam" id="PF01557"/>
    </source>
</evidence>
<dbReference type="Proteomes" id="UP000664073">
    <property type="component" value="Unassembled WGS sequence"/>
</dbReference>
<keyword evidence="4" id="KW-1185">Reference proteome</keyword>
<keyword evidence="3" id="KW-0378">Hydrolase</keyword>
<organism evidence="3 4">
    <name type="scientific">Acetobacter garciniae</name>
    <dbReference type="NCBI Taxonomy" id="2817435"/>
    <lineage>
        <taxon>Bacteria</taxon>
        <taxon>Pseudomonadati</taxon>
        <taxon>Pseudomonadota</taxon>
        <taxon>Alphaproteobacteria</taxon>
        <taxon>Acetobacterales</taxon>
        <taxon>Acetobacteraceae</taxon>
        <taxon>Acetobacter</taxon>
    </lineage>
</organism>
<evidence type="ECO:0000313" key="3">
    <source>
        <dbReference type="EMBL" id="MBO1326581.1"/>
    </source>
</evidence>
<protein>
    <submittedName>
        <fullName evidence="3">Fumarylacetoacetate hydrolase family protein</fullName>
    </submittedName>
</protein>
<dbReference type="InterPro" id="IPR036663">
    <property type="entry name" value="Fumarylacetoacetase_C_sf"/>
</dbReference>
<accession>A0A939HRP4</accession>
<dbReference type="Gene3D" id="3.90.850.10">
    <property type="entry name" value="Fumarylacetoacetase-like, C-terminal domain"/>
    <property type="match status" value="1"/>
</dbReference>
<proteinExistence type="predicted"/>
<dbReference type="AlphaFoldDB" id="A0A939HRP4"/>
<dbReference type="GO" id="GO:0016787">
    <property type="term" value="F:hydrolase activity"/>
    <property type="evidence" value="ECO:0007669"/>
    <property type="project" value="UniProtKB-KW"/>
</dbReference>
<sequence length="263" mass="27871">MPFSKDHIYAAATRLLAAAATKTPCAPIRDLLGPDAIDDAYAVQQQLVREYLAAGRRQVGHKIGLTALSVQKALGVDRPDFGILLDDMAFPEGAEIAFDHIMQPKVEAEIAFVLGRDLPKEGTTLADVIRATDYVLPALEIVGSRIENWDIRIADTIADNASSGAFVLGAYPRTLTSIDLQLCGMVIERRGEPVSTGVGMACLGSPLNAVAWLARTMVRHGTPLRAGDIVLSGALGPMVNVTAGDFFEARIEGLGSVSVGFSA</sequence>
<evidence type="ECO:0000256" key="1">
    <source>
        <dbReference type="ARBA" id="ARBA00023239"/>
    </source>
</evidence>
<dbReference type="PANTHER" id="PTHR30143">
    <property type="entry name" value="ACID HYDRATASE"/>
    <property type="match status" value="1"/>
</dbReference>